<dbReference type="CDD" id="cd17562">
    <property type="entry name" value="REC_CheY4-like"/>
    <property type="match status" value="1"/>
</dbReference>
<dbReference type="STRING" id="336566.ABB30_02670"/>
<accession>A0A0R0DB94</accession>
<dbReference type="GO" id="GO:0000160">
    <property type="term" value="P:phosphorelay signal transduction system"/>
    <property type="evidence" value="ECO:0007669"/>
    <property type="project" value="InterPro"/>
</dbReference>
<evidence type="ECO:0000256" key="1">
    <source>
        <dbReference type="ARBA" id="ARBA00022553"/>
    </source>
</evidence>
<comment type="caution">
    <text evidence="4">The sequence shown here is derived from an EMBL/GenBank/DDBJ whole genome shotgun (WGS) entry which is preliminary data.</text>
</comment>
<dbReference type="Pfam" id="PF00072">
    <property type="entry name" value="Response_reg"/>
    <property type="match status" value="1"/>
</dbReference>
<dbReference type="PATRIC" id="fig|336566.3.peg.2941"/>
<dbReference type="PROSITE" id="PS50110">
    <property type="entry name" value="RESPONSE_REGULATORY"/>
    <property type="match status" value="1"/>
</dbReference>
<dbReference type="PANTHER" id="PTHR44591:SF25">
    <property type="entry name" value="CHEMOTAXIS TWO-COMPONENT RESPONSE REGULATOR"/>
    <property type="match status" value="1"/>
</dbReference>
<protein>
    <submittedName>
        <fullName evidence="4">Fis family transcriptional regulator</fullName>
    </submittedName>
</protein>
<dbReference type="RefSeq" id="WP_057636758.1">
    <property type="nucleotide sequence ID" value="NZ_LDJM01000007.1"/>
</dbReference>
<sequence>MSAHILVVDDSASMRQMVAFALSSAGFAVTEAEDGQVALDKARGSRFNAVVTDVNMPNMDGISLIRELRGLADYRFTPLLMLTTESAADKKAEGKAAGATGWLVKPFNPEQLVATVQKVLG</sequence>
<dbReference type="AlphaFoldDB" id="A0A0R0DB94"/>
<dbReference type="EMBL" id="LDJM01000007">
    <property type="protein sequence ID" value="KRG78950.1"/>
    <property type="molecule type" value="Genomic_DNA"/>
</dbReference>
<evidence type="ECO:0000313" key="5">
    <source>
        <dbReference type="Proteomes" id="UP000050956"/>
    </source>
</evidence>
<dbReference type="InterPro" id="IPR001789">
    <property type="entry name" value="Sig_transdc_resp-reg_receiver"/>
</dbReference>
<dbReference type="OrthoDB" id="9800897at2"/>
<feature type="modified residue" description="4-aspartylphosphate" evidence="2">
    <location>
        <position position="53"/>
    </location>
</feature>
<organism evidence="4 5">
    <name type="scientific">Stenotrophomonas ginsengisoli</name>
    <dbReference type="NCBI Taxonomy" id="336566"/>
    <lineage>
        <taxon>Bacteria</taxon>
        <taxon>Pseudomonadati</taxon>
        <taxon>Pseudomonadota</taxon>
        <taxon>Gammaproteobacteria</taxon>
        <taxon>Lysobacterales</taxon>
        <taxon>Lysobacteraceae</taxon>
        <taxon>Stenotrophomonas</taxon>
    </lineage>
</organism>
<proteinExistence type="predicted"/>
<dbReference type="SUPFAM" id="SSF52172">
    <property type="entry name" value="CheY-like"/>
    <property type="match status" value="1"/>
</dbReference>
<evidence type="ECO:0000259" key="3">
    <source>
        <dbReference type="PROSITE" id="PS50110"/>
    </source>
</evidence>
<keyword evidence="1 2" id="KW-0597">Phosphoprotein</keyword>
<reference evidence="4 5" key="1">
    <citation type="submission" date="2015-05" db="EMBL/GenBank/DDBJ databases">
        <title>Genome sequencing and analysis of members of genus Stenotrophomonas.</title>
        <authorList>
            <person name="Patil P.P."/>
            <person name="Midha S."/>
            <person name="Patil P.B."/>
        </authorList>
    </citation>
    <scope>NUCLEOTIDE SEQUENCE [LARGE SCALE GENOMIC DNA]</scope>
    <source>
        <strain evidence="4 5">DSM 24757</strain>
    </source>
</reference>
<dbReference type="InterPro" id="IPR050595">
    <property type="entry name" value="Bact_response_regulator"/>
</dbReference>
<gene>
    <name evidence="4" type="ORF">ABB30_02670</name>
</gene>
<name>A0A0R0DB94_9GAMM</name>
<keyword evidence="5" id="KW-1185">Reference proteome</keyword>
<evidence type="ECO:0000256" key="2">
    <source>
        <dbReference type="PROSITE-ProRule" id="PRU00169"/>
    </source>
</evidence>
<evidence type="ECO:0000313" key="4">
    <source>
        <dbReference type="EMBL" id="KRG78950.1"/>
    </source>
</evidence>
<feature type="domain" description="Response regulatory" evidence="3">
    <location>
        <begin position="4"/>
        <end position="120"/>
    </location>
</feature>
<dbReference type="PANTHER" id="PTHR44591">
    <property type="entry name" value="STRESS RESPONSE REGULATOR PROTEIN 1"/>
    <property type="match status" value="1"/>
</dbReference>
<dbReference type="InterPro" id="IPR011006">
    <property type="entry name" value="CheY-like_superfamily"/>
</dbReference>
<dbReference type="SMART" id="SM00448">
    <property type="entry name" value="REC"/>
    <property type="match status" value="1"/>
</dbReference>
<dbReference type="Gene3D" id="3.40.50.2300">
    <property type="match status" value="1"/>
</dbReference>
<dbReference type="Proteomes" id="UP000050956">
    <property type="component" value="Unassembled WGS sequence"/>
</dbReference>